<reference evidence="3" key="1">
    <citation type="submission" date="2017-02" db="UniProtKB">
        <authorList>
            <consortium name="WormBaseParasite"/>
        </authorList>
    </citation>
    <scope>IDENTIFICATION</scope>
</reference>
<gene>
    <name evidence="1" type="ORF">HPLM_LOCUS11008</name>
</gene>
<dbReference type="AlphaFoldDB" id="A0A0N4WJ44"/>
<dbReference type="EMBL" id="UZAF01017449">
    <property type="protein sequence ID" value="VDO41768.1"/>
    <property type="molecule type" value="Genomic_DNA"/>
</dbReference>
<evidence type="ECO:0000313" key="1">
    <source>
        <dbReference type="EMBL" id="VDO41768.1"/>
    </source>
</evidence>
<dbReference type="Proteomes" id="UP000268014">
    <property type="component" value="Unassembled WGS sequence"/>
</dbReference>
<sequence>MEINSYEIAQHQRQFTTAADKSPTRRVICRSPIRYVDDNTAASTPVNCGGRRWANGSIRDWTSSDIVAAVSPVRSLSVESHNDLRKKARKLPSKDIAQVVGGLFRNLPISSRIFL</sequence>
<evidence type="ECO:0000313" key="3">
    <source>
        <dbReference type="WBParaSite" id="HPLM_0001101601-mRNA-1"/>
    </source>
</evidence>
<organism evidence="3">
    <name type="scientific">Haemonchus placei</name>
    <name type="common">Barber's pole worm</name>
    <dbReference type="NCBI Taxonomy" id="6290"/>
    <lineage>
        <taxon>Eukaryota</taxon>
        <taxon>Metazoa</taxon>
        <taxon>Ecdysozoa</taxon>
        <taxon>Nematoda</taxon>
        <taxon>Chromadorea</taxon>
        <taxon>Rhabditida</taxon>
        <taxon>Rhabditina</taxon>
        <taxon>Rhabditomorpha</taxon>
        <taxon>Strongyloidea</taxon>
        <taxon>Trichostrongylidae</taxon>
        <taxon>Haemonchus</taxon>
    </lineage>
</organism>
<name>A0A0N4WJ44_HAEPC</name>
<dbReference type="WBParaSite" id="HPLM_0001101601-mRNA-1">
    <property type="protein sequence ID" value="HPLM_0001101601-mRNA-1"/>
    <property type="gene ID" value="HPLM_0001101601"/>
</dbReference>
<keyword evidence="2" id="KW-1185">Reference proteome</keyword>
<evidence type="ECO:0000313" key="2">
    <source>
        <dbReference type="Proteomes" id="UP000268014"/>
    </source>
</evidence>
<protein>
    <submittedName>
        <fullName evidence="1 3">Uncharacterized protein</fullName>
    </submittedName>
</protein>
<accession>A0A0N4WJ44</accession>
<reference evidence="1 2" key="2">
    <citation type="submission" date="2018-11" db="EMBL/GenBank/DDBJ databases">
        <authorList>
            <consortium name="Pathogen Informatics"/>
        </authorList>
    </citation>
    <scope>NUCLEOTIDE SEQUENCE [LARGE SCALE GENOMIC DNA]</scope>
    <source>
        <strain evidence="1 2">MHpl1</strain>
    </source>
</reference>
<proteinExistence type="predicted"/>